<gene>
    <name evidence="1" type="ORF">Tci_924662</name>
</gene>
<proteinExistence type="predicted"/>
<evidence type="ECO:0000313" key="1">
    <source>
        <dbReference type="EMBL" id="GFD52693.1"/>
    </source>
</evidence>
<sequence length="85" mass="9218">KKHDDKTKREAKGKSPIESFTRYRNLSAEFEDFSDNSINEVHAANSLVPDVGKISTNSTNTFSAAGPSNTAVSLTHGKSLYVNTS</sequence>
<accession>A0A699X0V9</accession>
<name>A0A699X0V9_TANCI</name>
<feature type="non-terminal residue" evidence="1">
    <location>
        <position position="1"/>
    </location>
</feature>
<dbReference type="AlphaFoldDB" id="A0A699X0V9"/>
<protein>
    <submittedName>
        <fullName evidence="1">Uncharacterized protein</fullName>
    </submittedName>
</protein>
<dbReference type="EMBL" id="BKCJ011785250">
    <property type="protein sequence ID" value="GFD52693.1"/>
    <property type="molecule type" value="Genomic_DNA"/>
</dbReference>
<reference evidence="1" key="1">
    <citation type="journal article" date="2019" name="Sci. Rep.">
        <title>Draft genome of Tanacetum cinerariifolium, the natural source of mosquito coil.</title>
        <authorList>
            <person name="Yamashiro T."/>
            <person name="Shiraishi A."/>
            <person name="Satake H."/>
            <person name="Nakayama K."/>
        </authorList>
    </citation>
    <scope>NUCLEOTIDE SEQUENCE</scope>
</reference>
<organism evidence="1">
    <name type="scientific">Tanacetum cinerariifolium</name>
    <name type="common">Dalmatian daisy</name>
    <name type="synonym">Chrysanthemum cinerariifolium</name>
    <dbReference type="NCBI Taxonomy" id="118510"/>
    <lineage>
        <taxon>Eukaryota</taxon>
        <taxon>Viridiplantae</taxon>
        <taxon>Streptophyta</taxon>
        <taxon>Embryophyta</taxon>
        <taxon>Tracheophyta</taxon>
        <taxon>Spermatophyta</taxon>
        <taxon>Magnoliopsida</taxon>
        <taxon>eudicotyledons</taxon>
        <taxon>Gunneridae</taxon>
        <taxon>Pentapetalae</taxon>
        <taxon>asterids</taxon>
        <taxon>campanulids</taxon>
        <taxon>Asterales</taxon>
        <taxon>Asteraceae</taxon>
        <taxon>Asteroideae</taxon>
        <taxon>Anthemideae</taxon>
        <taxon>Anthemidinae</taxon>
        <taxon>Tanacetum</taxon>
    </lineage>
</organism>
<comment type="caution">
    <text evidence="1">The sequence shown here is derived from an EMBL/GenBank/DDBJ whole genome shotgun (WGS) entry which is preliminary data.</text>
</comment>